<organism evidence="10 13">
    <name type="scientific">Sarcoptes scabiei</name>
    <name type="common">Itch mite</name>
    <name type="synonym">Acarus scabiei</name>
    <dbReference type="NCBI Taxonomy" id="52283"/>
    <lineage>
        <taxon>Eukaryota</taxon>
        <taxon>Metazoa</taxon>
        <taxon>Ecdysozoa</taxon>
        <taxon>Arthropoda</taxon>
        <taxon>Chelicerata</taxon>
        <taxon>Arachnida</taxon>
        <taxon>Acari</taxon>
        <taxon>Acariformes</taxon>
        <taxon>Sarcoptiformes</taxon>
        <taxon>Astigmata</taxon>
        <taxon>Psoroptidia</taxon>
        <taxon>Sarcoptoidea</taxon>
        <taxon>Sarcoptidae</taxon>
        <taxon>Sarcoptinae</taxon>
        <taxon>Sarcoptes</taxon>
    </lineage>
</organism>
<gene>
    <name evidence="9" type="primary">SSS_15g</name>
    <name evidence="10" type="ORF">QR98_0033470</name>
    <name evidence="9" type="ORF">SSS_15</name>
</gene>
<accession>A0A132A1T5</accession>
<keyword evidence="4" id="KW-0528">Neurotoxin</keyword>
<keyword evidence="4" id="KW-0800">Toxin</keyword>
<dbReference type="EMBL" id="WVUK01000052">
    <property type="protein sequence ID" value="KAF7494660.1"/>
    <property type="molecule type" value="Genomic_DNA"/>
</dbReference>
<dbReference type="GO" id="GO:0044218">
    <property type="term" value="C:other organism cell membrane"/>
    <property type="evidence" value="ECO:0007669"/>
    <property type="project" value="UniProtKB-KW"/>
</dbReference>
<evidence type="ECO:0000313" key="9">
    <source>
        <dbReference type="EMBL" id="KAF7494660.1"/>
    </source>
</evidence>
<feature type="domain" description="CAP-Gly" evidence="8">
    <location>
        <begin position="440"/>
        <end position="482"/>
    </location>
</feature>
<dbReference type="EnsemblMetazoa" id="SSS_15s_mrna">
    <property type="protein sequence ID" value="KAF7494660.1"/>
    <property type="gene ID" value="SSS_15"/>
</dbReference>
<feature type="repeat" description="ANK" evidence="6">
    <location>
        <begin position="180"/>
        <end position="212"/>
    </location>
</feature>
<evidence type="ECO:0000313" key="13">
    <source>
        <dbReference type="Proteomes" id="UP000616769"/>
    </source>
</evidence>
<feature type="compositionally biased region" description="Polar residues" evidence="7">
    <location>
        <begin position="365"/>
        <end position="378"/>
    </location>
</feature>
<dbReference type="PROSITE" id="PS00845">
    <property type="entry name" value="CAP_GLY_1"/>
    <property type="match status" value="2"/>
</dbReference>
<dbReference type="GO" id="GO:0006887">
    <property type="term" value="P:exocytosis"/>
    <property type="evidence" value="ECO:0007669"/>
    <property type="project" value="UniProtKB-KW"/>
</dbReference>
<keyword evidence="4" id="KW-0638">Presynaptic neurotoxin</keyword>
<feature type="domain" description="CAP-Gly" evidence="8">
    <location>
        <begin position="298"/>
        <end position="340"/>
    </location>
</feature>
<evidence type="ECO:0000313" key="11">
    <source>
        <dbReference type="EnsemblMetazoa" id="KAF7494660.1"/>
    </source>
</evidence>
<dbReference type="Gene3D" id="1.25.40.20">
    <property type="entry name" value="Ankyrin repeat-containing domain"/>
    <property type="match status" value="1"/>
</dbReference>
<dbReference type="Gene3D" id="2.30.30.190">
    <property type="entry name" value="CAP Gly-rich-like domain"/>
    <property type="match status" value="3"/>
</dbReference>
<dbReference type="Pfam" id="PF12796">
    <property type="entry name" value="Ank_2"/>
    <property type="match status" value="1"/>
</dbReference>
<keyword evidence="5" id="KW-1053">Target membrane</keyword>
<dbReference type="AlphaFoldDB" id="A0A132A1T5"/>
<keyword evidence="5" id="KW-0472">Membrane</keyword>
<dbReference type="PANTHER" id="PTHR18916:SF93">
    <property type="entry name" value="RESTIN HOMOLOG"/>
    <property type="match status" value="1"/>
</dbReference>
<dbReference type="Proteomes" id="UP000616769">
    <property type="component" value="Unassembled WGS sequence"/>
</dbReference>
<reference evidence="12" key="2">
    <citation type="journal article" date="2020" name="PLoS Negl. Trop. Dis.">
        <title>High-quality nuclear genome for Sarcoptes scabiei-A critical resource for a neglected parasite.</title>
        <authorList>
            <person name="Korhonen P.K."/>
            <person name="Gasser R.B."/>
            <person name="Ma G."/>
            <person name="Wang T."/>
            <person name="Stroehlein A.J."/>
            <person name="Young N.D."/>
            <person name="Ang C.S."/>
            <person name="Fernando D.D."/>
            <person name="Lu H.C."/>
            <person name="Taylor S."/>
            <person name="Reynolds S.L."/>
            <person name="Mofiz E."/>
            <person name="Najaraj S.H."/>
            <person name="Gowda H."/>
            <person name="Madugundu A."/>
            <person name="Renuse S."/>
            <person name="Holt D."/>
            <person name="Pandey A."/>
            <person name="Papenfuss A.T."/>
            <person name="Fischer K."/>
        </authorList>
    </citation>
    <scope>NUCLEOTIDE SEQUENCE [LARGE SCALE GENOMIC DNA]</scope>
</reference>
<dbReference type="OrthoDB" id="5412539at2759"/>
<evidence type="ECO:0000256" key="4">
    <source>
        <dbReference type="ARBA" id="ARBA00023028"/>
    </source>
</evidence>
<name>A0A132A1T5_SARSC</name>
<feature type="region of interest" description="Disordered" evidence="7">
    <location>
        <begin position="359"/>
        <end position="378"/>
    </location>
</feature>
<dbReference type="PROSITE" id="PS50088">
    <property type="entry name" value="ANK_REPEAT"/>
    <property type="match status" value="1"/>
</dbReference>
<reference evidence="11" key="4">
    <citation type="submission" date="2022-06" db="UniProtKB">
        <authorList>
            <consortium name="EnsemblMetazoa"/>
        </authorList>
    </citation>
    <scope>IDENTIFICATION</scope>
</reference>
<dbReference type="SMART" id="SM00248">
    <property type="entry name" value="ANK"/>
    <property type="match status" value="3"/>
</dbReference>
<dbReference type="InterPro" id="IPR036859">
    <property type="entry name" value="CAP-Gly_dom_sf"/>
</dbReference>
<dbReference type="PANTHER" id="PTHR18916">
    <property type="entry name" value="DYNACTIN 1-RELATED MICROTUBULE-BINDING"/>
    <property type="match status" value="1"/>
</dbReference>
<dbReference type="InterPro" id="IPR002110">
    <property type="entry name" value="Ankyrin_rpt"/>
</dbReference>
<evidence type="ECO:0000256" key="2">
    <source>
        <dbReference type="ARBA" id="ARBA00022483"/>
    </source>
</evidence>
<evidence type="ECO:0000256" key="1">
    <source>
        <dbReference type="ARBA" id="ARBA00004175"/>
    </source>
</evidence>
<dbReference type="InterPro" id="IPR036770">
    <property type="entry name" value="Ankyrin_rpt-contain_sf"/>
</dbReference>
<keyword evidence="2" id="KW-0268">Exocytosis</keyword>
<dbReference type="Pfam" id="PF01302">
    <property type="entry name" value="CAP_GLY"/>
    <property type="match status" value="3"/>
</dbReference>
<dbReference type="VEuPathDB" id="VectorBase:SSCA008327"/>
<dbReference type="SUPFAM" id="SSF74924">
    <property type="entry name" value="Cap-Gly domain"/>
    <property type="match status" value="3"/>
</dbReference>
<evidence type="ECO:0000313" key="10">
    <source>
        <dbReference type="EMBL" id="KPM04893.1"/>
    </source>
</evidence>
<evidence type="ECO:0000256" key="6">
    <source>
        <dbReference type="PROSITE-ProRule" id="PRU00023"/>
    </source>
</evidence>
<evidence type="ECO:0000313" key="12">
    <source>
        <dbReference type="Proteomes" id="UP000070412"/>
    </source>
</evidence>
<dbReference type="GO" id="GO:0044231">
    <property type="term" value="C:host cell presynaptic membrane"/>
    <property type="evidence" value="ECO:0007669"/>
    <property type="project" value="UniProtKB-KW"/>
</dbReference>
<dbReference type="EMBL" id="JXLN01010012">
    <property type="protein sequence ID" value="KPM04893.1"/>
    <property type="molecule type" value="Genomic_DNA"/>
</dbReference>
<comment type="subcellular location">
    <subcellularLocation>
        <location evidence="1">Target cell membrane</location>
    </subcellularLocation>
</comment>
<dbReference type="InterPro" id="IPR000938">
    <property type="entry name" value="CAP-Gly_domain"/>
</dbReference>
<dbReference type="SUPFAM" id="SSF48403">
    <property type="entry name" value="Ankyrin repeat"/>
    <property type="match status" value="1"/>
</dbReference>
<dbReference type="SMART" id="SM01052">
    <property type="entry name" value="CAP_GLY"/>
    <property type="match status" value="3"/>
</dbReference>
<keyword evidence="6" id="KW-0040">ANK repeat</keyword>
<keyword evidence="3" id="KW-1052">Target cell membrane</keyword>
<reference evidence="9" key="3">
    <citation type="submission" date="2020-01" db="EMBL/GenBank/DDBJ databases">
        <authorList>
            <person name="Korhonen P.K.K."/>
            <person name="Guangxu M.G."/>
            <person name="Wang T.W."/>
            <person name="Stroehlein A.J.S."/>
            <person name="Young N.D."/>
            <person name="Ang C.-S.A."/>
            <person name="Fernando D.W.F."/>
            <person name="Lu H.L."/>
            <person name="Taylor S.T."/>
            <person name="Ehtesham M.E.M."/>
            <person name="Najaraj S.H.N."/>
            <person name="Harsha G.H.G."/>
            <person name="Madugundu A.M."/>
            <person name="Renuse S.R."/>
            <person name="Holt D.H."/>
            <person name="Pandey A.P."/>
            <person name="Papenfuss A.P."/>
            <person name="Gasser R.B.G."/>
            <person name="Fischer K.F."/>
        </authorList>
    </citation>
    <scope>NUCLEOTIDE SEQUENCE</scope>
    <source>
        <strain evidence="9">SSS_KF_BRIS2020</strain>
    </source>
</reference>
<reference evidence="10 13" key="1">
    <citation type="journal article" date="2015" name="Parasit. Vectors">
        <title>Draft genome of the scabies mite.</title>
        <authorList>
            <person name="Rider S.D.Jr."/>
            <person name="Morgan M.S."/>
            <person name="Arlian L.G."/>
        </authorList>
    </citation>
    <scope>NUCLEOTIDE SEQUENCE [LARGE SCALE GENOMIC DNA]</scope>
    <source>
        <strain evidence="10">Arlian Lab</strain>
    </source>
</reference>
<keyword evidence="12" id="KW-1185">Reference proteome</keyword>
<evidence type="ECO:0000259" key="8">
    <source>
        <dbReference type="PROSITE" id="PS50245"/>
    </source>
</evidence>
<evidence type="ECO:0000256" key="7">
    <source>
        <dbReference type="SAM" id="MobiDB-lite"/>
    </source>
</evidence>
<evidence type="ECO:0000256" key="3">
    <source>
        <dbReference type="ARBA" id="ARBA00022537"/>
    </source>
</evidence>
<protein>
    <submittedName>
        <fullName evidence="10">CAP-GLY domain containing linker protein-like protein 2</fullName>
    </submittedName>
    <submittedName>
        <fullName evidence="9">CAP-Gly domain-containing linker protein 4</fullName>
    </submittedName>
</protein>
<evidence type="ECO:0000256" key="5">
    <source>
        <dbReference type="ARBA" id="ARBA00023298"/>
    </source>
</evidence>
<sequence>MLSWIDDRSMNVSETENNSKIHPYEEFAGCDKCSNDSEKDFFDFECSDCVELINDDCTSISQLMTIARQWNPLVQSNMNRLIDLMLQKGAKADDRDQLTDMTLLHFACKSGTDGIGDPQKSLNSVIFLIEQCQANPNLVCSFNDMTALHLAAYYDVASIVGYLVTVIDPKILNYSSKHLDSKTPLHITASNLCLRSARILLSSGANVLLKDDLMRTPLDCVPIETDDTIDWFETDRTELSLEMRSLLEEATLIVSGESNNPDVECLKTAKVVLNALGLEIGDKVIVGNAKIGTLRYCGPTKFHSGIWTGIELEEPSGKNDGSIDGVRYFICQPNYGIFAPINRITKLDPESFGLMMGPNCDSKSRSNQTEGLNNHNQSLGHNFQNVQSKIDTGLSSLSKSVSDSPSLSISSKSLVNSENIKIGSKVFLVDKKTGIVKFIGTTKFASGIWYGIELTRPVGKNDGSVQNVRYFHCRENYGIFVPFSRIAKILRSTKNSTTSQDVSGSEESDLSLNISGSSSLDLFNYNNHLISNNEMNSSRISNLSLKTSPNSNGRISTIRRAISLSRSMSMSTGYRMHRSKIAPKENSLLREGVNVLVNGMIGCIRYIGPVHFADGIFLGIELRNPTGKNDGSVEGKRYFTCKPNHGILVRPKKVTIRGINAADLVKEDNG</sequence>
<feature type="domain" description="CAP-Gly" evidence="8">
    <location>
        <begin position="608"/>
        <end position="650"/>
    </location>
</feature>
<dbReference type="PROSITE" id="PS50245">
    <property type="entry name" value="CAP_GLY_2"/>
    <property type="match status" value="3"/>
</dbReference>
<proteinExistence type="predicted"/>
<dbReference type="PROSITE" id="PS50297">
    <property type="entry name" value="ANK_REP_REGION"/>
    <property type="match status" value="1"/>
</dbReference>
<dbReference type="Proteomes" id="UP000070412">
    <property type="component" value="Unassembled WGS sequence"/>
</dbReference>